<dbReference type="PANTHER" id="PTHR43440">
    <property type="entry name" value="UREASE"/>
    <property type="match status" value="1"/>
</dbReference>
<sequence length="48" mass="5298">MPTISRKEYASLFGPTVGDKIRLGETDLYIEIEKDLRGYGDESVYGGG</sequence>
<organism evidence="4 5">
    <name type="scientific">Klebsiella pneumoniae</name>
    <dbReference type="NCBI Taxonomy" id="573"/>
    <lineage>
        <taxon>Bacteria</taxon>
        <taxon>Pseudomonadati</taxon>
        <taxon>Pseudomonadota</taxon>
        <taxon>Gammaproteobacteria</taxon>
        <taxon>Enterobacterales</taxon>
        <taxon>Enterobacteriaceae</taxon>
        <taxon>Klebsiella/Raoultella group</taxon>
        <taxon>Klebsiella</taxon>
        <taxon>Klebsiella pneumoniae complex</taxon>
    </lineage>
</organism>
<name>A0A3S4KG62_KLEPN</name>
<feature type="domain" description="Urease alpha-subunit N-terminal" evidence="3">
    <location>
        <begin position="3"/>
        <end position="48"/>
    </location>
</feature>
<dbReference type="Gene3D" id="2.30.40.10">
    <property type="entry name" value="Urease, subunit C, domain 1"/>
    <property type="match status" value="1"/>
</dbReference>
<keyword evidence="2 4" id="KW-0378">Hydrolase</keyword>
<keyword evidence="1" id="KW-0479">Metal-binding</keyword>
<dbReference type="AlphaFoldDB" id="A0A3S4KG62"/>
<accession>A0A3S4KG62</accession>
<evidence type="ECO:0000256" key="2">
    <source>
        <dbReference type="ARBA" id="ARBA00022801"/>
    </source>
</evidence>
<dbReference type="InterPro" id="IPR050112">
    <property type="entry name" value="Urease_alpha_subunit"/>
</dbReference>
<gene>
    <name evidence="4" type="primary">ureC_1</name>
    <name evidence="4" type="ORF">NCTC13635_02661</name>
</gene>
<evidence type="ECO:0000256" key="1">
    <source>
        <dbReference type="ARBA" id="ARBA00022723"/>
    </source>
</evidence>
<dbReference type="EMBL" id="LR134162">
    <property type="protein sequence ID" value="VEB02188.1"/>
    <property type="molecule type" value="Genomic_DNA"/>
</dbReference>
<evidence type="ECO:0000313" key="5">
    <source>
        <dbReference type="Proteomes" id="UP000282433"/>
    </source>
</evidence>
<dbReference type="Proteomes" id="UP000282433">
    <property type="component" value="Chromosome"/>
</dbReference>
<evidence type="ECO:0000313" key="4">
    <source>
        <dbReference type="EMBL" id="VEB02188.1"/>
    </source>
</evidence>
<dbReference type="InterPro" id="IPR011612">
    <property type="entry name" value="Urease_alpha_N_dom"/>
</dbReference>
<proteinExistence type="predicted"/>
<protein>
    <submittedName>
        <fullName evidence="4">Urease subunit alpha</fullName>
        <ecNumber evidence="4">3.5.1.5</ecNumber>
    </submittedName>
</protein>
<dbReference type="PANTHER" id="PTHR43440:SF1">
    <property type="entry name" value="UREASE"/>
    <property type="match status" value="1"/>
</dbReference>
<reference evidence="4 5" key="1">
    <citation type="submission" date="2018-12" db="EMBL/GenBank/DDBJ databases">
        <authorList>
            <consortium name="Pathogen Informatics"/>
        </authorList>
    </citation>
    <scope>NUCLEOTIDE SEQUENCE [LARGE SCALE GENOMIC DNA]</scope>
    <source>
        <strain evidence="4 5">NCTC13635</strain>
    </source>
</reference>
<dbReference type="EC" id="3.5.1.5" evidence="4"/>
<dbReference type="Pfam" id="PF00449">
    <property type="entry name" value="Urease_alpha"/>
    <property type="match status" value="1"/>
</dbReference>
<dbReference type="InterPro" id="IPR011059">
    <property type="entry name" value="Metal-dep_hydrolase_composite"/>
</dbReference>
<evidence type="ECO:0000259" key="3">
    <source>
        <dbReference type="Pfam" id="PF00449"/>
    </source>
</evidence>
<dbReference type="GO" id="GO:0009039">
    <property type="term" value="F:urease activity"/>
    <property type="evidence" value="ECO:0007669"/>
    <property type="project" value="UniProtKB-EC"/>
</dbReference>
<dbReference type="SUPFAM" id="SSF51338">
    <property type="entry name" value="Composite domain of metallo-dependent hydrolases"/>
    <property type="match status" value="1"/>
</dbReference>
<dbReference type="GO" id="GO:0046872">
    <property type="term" value="F:metal ion binding"/>
    <property type="evidence" value="ECO:0007669"/>
    <property type="project" value="UniProtKB-KW"/>
</dbReference>